<organism evidence="5 6">
    <name type="scientific">Pendulispora brunnea</name>
    <dbReference type="NCBI Taxonomy" id="2905690"/>
    <lineage>
        <taxon>Bacteria</taxon>
        <taxon>Pseudomonadati</taxon>
        <taxon>Myxococcota</taxon>
        <taxon>Myxococcia</taxon>
        <taxon>Myxococcales</taxon>
        <taxon>Sorangiineae</taxon>
        <taxon>Pendulisporaceae</taxon>
        <taxon>Pendulispora</taxon>
    </lineage>
</organism>
<dbReference type="RefSeq" id="WP_394849123.1">
    <property type="nucleotide sequence ID" value="NZ_CP089982.1"/>
</dbReference>
<evidence type="ECO:0000259" key="4">
    <source>
        <dbReference type="PROSITE" id="PS51118"/>
    </source>
</evidence>
<keyword evidence="1" id="KW-0805">Transcription regulation</keyword>
<keyword evidence="3" id="KW-0804">Transcription</keyword>
<dbReference type="EMBL" id="CP089982">
    <property type="protein sequence ID" value="WXA98513.1"/>
    <property type="molecule type" value="Genomic_DNA"/>
</dbReference>
<dbReference type="Pfam" id="PF01638">
    <property type="entry name" value="HxlR"/>
    <property type="match status" value="1"/>
</dbReference>
<dbReference type="Proteomes" id="UP001379533">
    <property type="component" value="Chromosome"/>
</dbReference>
<dbReference type="InterPro" id="IPR011991">
    <property type="entry name" value="ArsR-like_HTH"/>
</dbReference>
<dbReference type="InterPro" id="IPR002577">
    <property type="entry name" value="HTH_HxlR"/>
</dbReference>
<keyword evidence="2" id="KW-0238">DNA-binding</keyword>
<feature type="domain" description="HTH hxlR-type" evidence="4">
    <location>
        <begin position="9"/>
        <end position="96"/>
    </location>
</feature>
<evidence type="ECO:0000313" key="6">
    <source>
        <dbReference type="Proteomes" id="UP001379533"/>
    </source>
</evidence>
<evidence type="ECO:0000313" key="5">
    <source>
        <dbReference type="EMBL" id="WXA98513.1"/>
    </source>
</evidence>
<evidence type="ECO:0000256" key="1">
    <source>
        <dbReference type="ARBA" id="ARBA00023015"/>
    </source>
</evidence>
<dbReference type="PANTHER" id="PTHR33204:SF18">
    <property type="entry name" value="TRANSCRIPTIONAL REGULATORY PROTEIN"/>
    <property type="match status" value="1"/>
</dbReference>
<dbReference type="Gene3D" id="1.10.10.10">
    <property type="entry name" value="Winged helix-like DNA-binding domain superfamily/Winged helix DNA-binding domain"/>
    <property type="match status" value="1"/>
</dbReference>
<reference evidence="5 6" key="1">
    <citation type="submission" date="2021-12" db="EMBL/GenBank/DDBJ databases">
        <title>Discovery of the Pendulisporaceae a myxobacterial family with distinct sporulation behavior and unique specialized metabolism.</title>
        <authorList>
            <person name="Garcia R."/>
            <person name="Popoff A."/>
            <person name="Bader C.D."/>
            <person name="Loehr J."/>
            <person name="Walesch S."/>
            <person name="Walt C."/>
            <person name="Boldt J."/>
            <person name="Bunk B."/>
            <person name="Haeckl F.J.F.P.J."/>
            <person name="Gunesch A.P."/>
            <person name="Birkelbach J."/>
            <person name="Nuebel U."/>
            <person name="Pietschmann T."/>
            <person name="Bach T."/>
            <person name="Mueller R."/>
        </authorList>
    </citation>
    <scope>NUCLEOTIDE SEQUENCE [LARGE SCALE GENOMIC DNA]</scope>
    <source>
        <strain evidence="5 6">MSr12523</strain>
    </source>
</reference>
<dbReference type="CDD" id="cd00090">
    <property type="entry name" value="HTH_ARSR"/>
    <property type="match status" value="1"/>
</dbReference>
<evidence type="ECO:0000256" key="2">
    <source>
        <dbReference type="ARBA" id="ARBA00023125"/>
    </source>
</evidence>
<name>A0ABZ2KMG1_9BACT</name>
<dbReference type="PROSITE" id="PS51118">
    <property type="entry name" value="HTH_HXLR"/>
    <property type="match status" value="1"/>
</dbReference>
<sequence length="96" mass="10654">MPKGENGICVVEQRLALLGGRHRAEILKGLVAGDVHFNELKRLTGASANTLTRTLRALQERGLLTSYREGTWGRNFYRLTEKGHEAVALLDQLALL</sequence>
<accession>A0ABZ2KMG1</accession>
<keyword evidence="6" id="KW-1185">Reference proteome</keyword>
<dbReference type="InterPro" id="IPR036388">
    <property type="entry name" value="WH-like_DNA-bd_sf"/>
</dbReference>
<proteinExistence type="predicted"/>
<gene>
    <name evidence="5" type="ORF">LZC95_16960</name>
</gene>
<protein>
    <submittedName>
        <fullName evidence="5">Helix-turn-helix transcriptional regulator</fullName>
    </submittedName>
</protein>
<dbReference type="PANTHER" id="PTHR33204">
    <property type="entry name" value="TRANSCRIPTIONAL REGULATOR, MARR FAMILY"/>
    <property type="match status" value="1"/>
</dbReference>
<dbReference type="InterPro" id="IPR001845">
    <property type="entry name" value="HTH_ArsR_DNA-bd_dom"/>
</dbReference>
<dbReference type="SMART" id="SM00418">
    <property type="entry name" value="HTH_ARSR"/>
    <property type="match status" value="1"/>
</dbReference>
<evidence type="ECO:0000256" key="3">
    <source>
        <dbReference type="ARBA" id="ARBA00023163"/>
    </source>
</evidence>
<dbReference type="SUPFAM" id="SSF46785">
    <property type="entry name" value="Winged helix' DNA-binding domain"/>
    <property type="match status" value="1"/>
</dbReference>
<dbReference type="InterPro" id="IPR036390">
    <property type="entry name" value="WH_DNA-bd_sf"/>
</dbReference>